<feature type="domain" description="ABC transporter" evidence="8">
    <location>
        <begin position="5"/>
        <end position="249"/>
    </location>
</feature>
<dbReference type="NCBIfam" id="NF008453">
    <property type="entry name" value="PRK11308.1"/>
    <property type="match status" value="2"/>
</dbReference>
<comment type="similarity">
    <text evidence="2">Belongs to the ABC transporter superfamily.</text>
</comment>
<comment type="caution">
    <text evidence="9">The sequence shown here is derived from an EMBL/GenBank/DDBJ whole genome shotgun (WGS) entry which is preliminary data.</text>
</comment>
<comment type="subcellular location">
    <subcellularLocation>
        <location evidence="1">Cell inner membrane</location>
        <topology evidence="1">Peripheral membrane protein</topology>
    </subcellularLocation>
</comment>
<keyword evidence="10" id="KW-1185">Reference proteome</keyword>
<keyword evidence="5" id="KW-0547">Nucleotide-binding</keyword>
<dbReference type="PROSITE" id="PS00211">
    <property type="entry name" value="ABC_TRANSPORTER_1"/>
    <property type="match status" value="2"/>
</dbReference>
<evidence type="ECO:0000256" key="2">
    <source>
        <dbReference type="ARBA" id="ARBA00005417"/>
    </source>
</evidence>
<dbReference type="PROSITE" id="PS50893">
    <property type="entry name" value="ABC_TRANSPORTER_2"/>
    <property type="match status" value="2"/>
</dbReference>
<dbReference type="InterPro" id="IPR003593">
    <property type="entry name" value="AAA+_ATPase"/>
</dbReference>
<dbReference type="Pfam" id="PF08352">
    <property type="entry name" value="oligo_HPY"/>
    <property type="match status" value="1"/>
</dbReference>
<evidence type="ECO:0000256" key="4">
    <source>
        <dbReference type="ARBA" id="ARBA00022475"/>
    </source>
</evidence>
<dbReference type="InterPro" id="IPR017871">
    <property type="entry name" value="ABC_transporter-like_CS"/>
</dbReference>
<dbReference type="SUPFAM" id="SSF52540">
    <property type="entry name" value="P-loop containing nucleoside triphosphate hydrolases"/>
    <property type="match status" value="2"/>
</dbReference>
<evidence type="ECO:0000313" key="10">
    <source>
        <dbReference type="Proteomes" id="UP001168540"/>
    </source>
</evidence>
<evidence type="ECO:0000256" key="3">
    <source>
        <dbReference type="ARBA" id="ARBA00022448"/>
    </source>
</evidence>
<evidence type="ECO:0000256" key="7">
    <source>
        <dbReference type="ARBA" id="ARBA00023136"/>
    </source>
</evidence>
<dbReference type="Pfam" id="PF00005">
    <property type="entry name" value="ABC_tran"/>
    <property type="match status" value="2"/>
</dbReference>
<dbReference type="NCBIfam" id="NF007739">
    <property type="entry name" value="PRK10419.1"/>
    <property type="match status" value="2"/>
</dbReference>
<dbReference type="InterPro" id="IPR050388">
    <property type="entry name" value="ABC_Ni/Peptide_Import"/>
</dbReference>
<dbReference type="GO" id="GO:0005524">
    <property type="term" value="F:ATP binding"/>
    <property type="evidence" value="ECO:0007669"/>
    <property type="project" value="UniProtKB-KW"/>
</dbReference>
<evidence type="ECO:0000313" key="9">
    <source>
        <dbReference type="EMBL" id="MDN0074316.1"/>
    </source>
</evidence>
<dbReference type="InterPro" id="IPR013563">
    <property type="entry name" value="Oligopep_ABC_C"/>
</dbReference>
<dbReference type="PANTHER" id="PTHR43297">
    <property type="entry name" value="OLIGOPEPTIDE TRANSPORT ATP-BINDING PROTEIN APPD"/>
    <property type="match status" value="1"/>
</dbReference>
<dbReference type="InterPro" id="IPR027417">
    <property type="entry name" value="P-loop_NTPase"/>
</dbReference>
<evidence type="ECO:0000256" key="1">
    <source>
        <dbReference type="ARBA" id="ARBA00004417"/>
    </source>
</evidence>
<proteinExistence type="inferred from homology"/>
<reference evidence="9" key="1">
    <citation type="submission" date="2023-06" db="EMBL/GenBank/DDBJ databases">
        <authorList>
            <person name="Zhang S."/>
        </authorList>
    </citation>
    <scope>NUCLEOTIDE SEQUENCE</scope>
    <source>
        <strain evidence="9">SG2303</strain>
    </source>
</reference>
<dbReference type="RefSeq" id="WP_289828870.1">
    <property type="nucleotide sequence ID" value="NZ_JAUEDK010000006.1"/>
</dbReference>
<keyword evidence="6 9" id="KW-0067">ATP-binding</keyword>
<evidence type="ECO:0000256" key="6">
    <source>
        <dbReference type="ARBA" id="ARBA00022840"/>
    </source>
</evidence>
<keyword evidence="4" id="KW-1003">Cell membrane</keyword>
<keyword evidence="7" id="KW-0472">Membrane</keyword>
<sequence>MSELLTVEGLSARFGQQRVVDAVSFGVAAGEKVALVGESGSGKTVTAQAILRLNPDVALSGTVRYGRDELVAAPEKRLRQLRGREIGMIFQEPMTALNPVYTVGNQIAEVLQLHLGLDKAAARAEAIRLLARTGIAEPERKIDAFPFQLSGGQRQRAMIAMALAAHPKLLIADEPTTALDVTVQSQILELLADLQREDGMAVLFITHDLNLVRRFADRVVVMQAGRVVESGAVDKVFGQPSHPYTRALLASRPVPLAVAPMEEVPARLAARQLSVAFTRRSGWFRNEPVPIVRDVALSLPAGQTLGIVGESGSGKTTLGLALMRLLDAGAVSGEIVLDGSRLDALRGEALRRARRDFQVVFQDPYASLSPRLTVGEIVGEGLALHQPELSPAERHARVVAMLAEVGLDEVVLDRYPHEFSGGQRQRIAIARAVILRPKVLLLDEPTSALDATLQKQVIELLLDLQARYGISYLFISHDLAVIRALAHRVLVLKGGEVIEHGATPTVFASPREPYTQALLAAALA</sequence>
<dbReference type="PANTHER" id="PTHR43297:SF2">
    <property type="entry name" value="DIPEPTIDE TRANSPORT ATP-BINDING PROTEIN DPPD"/>
    <property type="match status" value="1"/>
</dbReference>
<organism evidence="9 10">
    <name type="scientific">Crenobacter oryzisoli</name>
    <dbReference type="NCBI Taxonomy" id="3056844"/>
    <lineage>
        <taxon>Bacteria</taxon>
        <taxon>Pseudomonadati</taxon>
        <taxon>Pseudomonadota</taxon>
        <taxon>Betaproteobacteria</taxon>
        <taxon>Neisseriales</taxon>
        <taxon>Neisseriaceae</taxon>
        <taxon>Crenobacter</taxon>
    </lineage>
</organism>
<dbReference type="Gene3D" id="3.40.50.300">
    <property type="entry name" value="P-loop containing nucleotide triphosphate hydrolases"/>
    <property type="match status" value="2"/>
</dbReference>
<dbReference type="SMART" id="SM00382">
    <property type="entry name" value="AAA"/>
    <property type="match status" value="2"/>
</dbReference>
<name>A0ABT7XKL1_9NEIS</name>
<dbReference type="InterPro" id="IPR003439">
    <property type="entry name" value="ABC_transporter-like_ATP-bd"/>
</dbReference>
<protein>
    <submittedName>
        <fullName evidence="9">Dipeptide ABC transporter ATP-binding protein</fullName>
    </submittedName>
</protein>
<evidence type="ECO:0000256" key="5">
    <source>
        <dbReference type="ARBA" id="ARBA00022741"/>
    </source>
</evidence>
<keyword evidence="3" id="KW-0813">Transport</keyword>
<evidence type="ECO:0000259" key="8">
    <source>
        <dbReference type="PROSITE" id="PS50893"/>
    </source>
</evidence>
<dbReference type="Proteomes" id="UP001168540">
    <property type="component" value="Unassembled WGS sequence"/>
</dbReference>
<accession>A0ABT7XKL1</accession>
<gene>
    <name evidence="9" type="ORF">QU481_05345</name>
</gene>
<feature type="domain" description="ABC transporter" evidence="8">
    <location>
        <begin position="270"/>
        <end position="519"/>
    </location>
</feature>
<dbReference type="CDD" id="cd03257">
    <property type="entry name" value="ABC_NikE_OppD_transporters"/>
    <property type="match status" value="2"/>
</dbReference>
<dbReference type="EMBL" id="JAUEDK010000006">
    <property type="protein sequence ID" value="MDN0074316.1"/>
    <property type="molecule type" value="Genomic_DNA"/>
</dbReference>